<dbReference type="AlphaFoldDB" id="A0A315Z7N4"/>
<reference evidence="2 3" key="1">
    <citation type="submission" date="2018-03" db="EMBL/GenBank/DDBJ databases">
        <title>Genomic Encyclopedia of Archaeal and Bacterial Type Strains, Phase II (KMG-II): from individual species to whole genera.</title>
        <authorList>
            <person name="Goeker M."/>
        </authorList>
    </citation>
    <scope>NUCLEOTIDE SEQUENCE [LARGE SCALE GENOMIC DNA]</scope>
    <source>
        <strain evidence="2 3">DSM 28229</strain>
    </source>
</reference>
<organism evidence="2 3">
    <name type="scientific">Sediminitomix flava</name>
    <dbReference type="NCBI Taxonomy" id="379075"/>
    <lineage>
        <taxon>Bacteria</taxon>
        <taxon>Pseudomonadati</taxon>
        <taxon>Bacteroidota</taxon>
        <taxon>Cytophagia</taxon>
        <taxon>Cytophagales</taxon>
        <taxon>Flammeovirgaceae</taxon>
        <taxon>Sediminitomix</taxon>
    </lineage>
</organism>
<dbReference type="Proteomes" id="UP000245535">
    <property type="component" value="Unassembled WGS sequence"/>
</dbReference>
<name>A0A315Z7N4_SEDFL</name>
<dbReference type="RefSeq" id="WP_109620428.1">
    <property type="nucleotide sequence ID" value="NZ_QGDO01000005.1"/>
</dbReference>
<accession>A0A315Z7N4</accession>
<sequence length="149" mass="16935">MKYTITFFLIATLIAACQPQNTQEEVLESKVPLVGTWKLISATTIKDDTVVVDSLKGKAMYKIINDSHFSFTNYSTSEQQERYISGGGKYELSGNQYTEHLDFCNFGWEGRSFTFNIQISNDTLIQQGKEEIADLGVSHDIIEKYIRVE</sequence>
<protein>
    <recommendedName>
        <fullName evidence="1">Lipocalin-like domain-containing protein</fullName>
    </recommendedName>
</protein>
<feature type="domain" description="Lipocalin-like" evidence="1">
    <location>
        <begin position="33"/>
        <end position="124"/>
    </location>
</feature>
<dbReference type="EMBL" id="QGDO01000005">
    <property type="protein sequence ID" value="PWJ40051.1"/>
    <property type="molecule type" value="Genomic_DNA"/>
</dbReference>
<keyword evidence="3" id="KW-1185">Reference proteome</keyword>
<dbReference type="Pfam" id="PF13648">
    <property type="entry name" value="Lipocalin_4"/>
    <property type="match status" value="1"/>
</dbReference>
<comment type="caution">
    <text evidence="2">The sequence shown here is derived from an EMBL/GenBank/DDBJ whole genome shotgun (WGS) entry which is preliminary data.</text>
</comment>
<dbReference type="PROSITE" id="PS51257">
    <property type="entry name" value="PROKAR_LIPOPROTEIN"/>
    <property type="match status" value="1"/>
</dbReference>
<dbReference type="Gene3D" id="2.40.128.490">
    <property type="entry name" value="Uncharacterised protein PF14869, DUF4488"/>
    <property type="match status" value="1"/>
</dbReference>
<gene>
    <name evidence="2" type="ORF">BC781_105114</name>
</gene>
<proteinExistence type="predicted"/>
<dbReference type="OrthoDB" id="1493972at2"/>
<evidence type="ECO:0000313" key="2">
    <source>
        <dbReference type="EMBL" id="PWJ40051.1"/>
    </source>
</evidence>
<evidence type="ECO:0000313" key="3">
    <source>
        <dbReference type="Proteomes" id="UP000245535"/>
    </source>
</evidence>
<dbReference type="InterPro" id="IPR024311">
    <property type="entry name" value="Lipocalin-like"/>
</dbReference>
<evidence type="ECO:0000259" key="1">
    <source>
        <dbReference type="Pfam" id="PF13648"/>
    </source>
</evidence>